<dbReference type="EMBL" id="BOQE01000001">
    <property type="protein sequence ID" value="GIM45302.1"/>
    <property type="molecule type" value="Genomic_DNA"/>
</dbReference>
<gene>
    <name evidence="7" type="ORF">DNHGIG_08510</name>
</gene>
<comment type="caution">
    <text evidence="7">The sequence shown here is derived from an EMBL/GenBank/DDBJ whole genome shotgun (WGS) entry which is preliminary data.</text>
</comment>
<keyword evidence="3" id="KW-0328">Glycosyltransferase</keyword>
<dbReference type="SUPFAM" id="SSF53756">
    <property type="entry name" value="UDP-Glycosyltransferase/glycogen phosphorylase"/>
    <property type="match status" value="1"/>
</dbReference>
<evidence type="ECO:0000259" key="5">
    <source>
        <dbReference type="Pfam" id="PF04101"/>
    </source>
</evidence>
<dbReference type="InterPro" id="IPR050519">
    <property type="entry name" value="Glycosyltransf_28_UgtP"/>
</dbReference>
<comment type="subcellular location">
    <subcellularLocation>
        <location evidence="1">Membrane</location>
    </subcellularLocation>
</comment>
<evidence type="ECO:0000256" key="4">
    <source>
        <dbReference type="ARBA" id="ARBA00022679"/>
    </source>
</evidence>
<dbReference type="RefSeq" id="WP_282198516.1">
    <property type="nucleotide sequence ID" value="NZ_BOQE01000001.1"/>
</dbReference>
<accession>A0AAV4LBX2</accession>
<protein>
    <submittedName>
        <fullName evidence="7">Uncharacterized protein</fullName>
    </submittedName>
</protein>
<dbReference type="PANTHER" id="PTHR43025">
    <property type="entry name" value="MONOGALACTOSYLDIACYLGLYCEROL SYNTHASE"/>
    <property type="match status" value="1"/>
</dbReference>
<keyword evidence="4" id="KW-0808">Transferase</keyword>
<dbReference type="AlphaFoldDB" id="A0AAV4LBX2"/>
<dbReference type="GO" id="GO:0009247">
    <property type="term" value="P:glycolipid biosynthetic process"/>
    <property type="evidence" value="ECO:0007669"/>
    <property type="project" value="InterPro"/>
</dbReference>
<feature type="domain" description="Diacylglycerol glucosyltransferase N-terminal" evidence="6">
    <location>
        <begin position="18"/>
        <end position="183"/>
    </location>
</feature>
<dbReference type="Pfam" id="PF06925">
    <property type="entry name" value="MGDG_synth"/>
    <property type="match status" value="1"/>
</dbReference>
<dbReference type="Pfam" id="PF04101">
    <property type="entry name" value="Glyco_tran_28_C"/>
    <property type="match status" value="1"/>
</dbReference>
<dbReference type="Gene3D" id="3.40.50.2000">
    <property type="entry name" value="Glycogen Phosphorylase B"/>
    <property type="match status" value="2"/>
</dbReference>
<dbReference type="Proteomes" id="UP001057291">
    <property type="component" value="Unassembled WGS sequence"/>
</dbReference>
<evidence type="ECO:0000256" key="3">
    <source>
        <dbReference type="ARBA" id="ARBA00022676"/>
    </source>
</evidence>
<dbReference type="PANTHER" id="PTHR43025:SF3">
    <property type="entry name" value="MONOGALACTOSYLDIACYLGLYCEROL SYNTHASE 1, CHLOROPLASTIC"/>
    <property type="match status" value="1"/>
</dbReference>
<feature type="domain" description="Glycosyl transferase family 28 C-terminal" evidence="5">
    <location>
        <begin position="208"/>
        <end position="366"/>
    </location>
</feature>
<organism evidence="7 8">
    <name type="scientific">Collibacillus ludicampi</name>
    <dbReference type="NCBI Taxonomy" id="2771369"/>
    <lineage>
        <taxon>Bacteria</taxon>
        <taxon>Bacillati</taxon>
        <taxon>Bacillota</taxon>
        <taxon>Bacilli</taxon>
        <taxon>Bacillales</taxon>
        <taxon>Alicyclobacillaceae</taxon>
        <taxon>Collibacillus</taxon>
    </lineage>
</organism>
<dbReference type="InterPro" id="IPR007235">
    <property type="entry name" value="Glyco_trans_28_C"/>
</dbReference>
<evidence type="ECO:0000313" key="8">
    <source>
        <dbReference type="Proteomes" id="UP001057291"/>
    </source>
</evidence>
<name>A0AAV4LBX2_9BACL</name>
<comment type="similarity">
    <text evidence="2">Belongs to the glycosyltransferase 28 family.</text>
</comment>
<evidence type="ECO:0000256" key="2">
    <source>
        <dbReference type="ARBA" id="ARBA00006962"/>
    </source>
</evidence>
<dbReference type="GO" id="GO:0016020">
    <property type="term" value="C:membrane"/>
    <property type="evidence" value="ECO:0007669"/>
    <property type="project" value="UniProtKB-SubCell"/>
</dbReference>
<dbReference type="InterPro" id="IPR009695">
    <property type="entry name" value="Diacylglyc_glucosyltr_N"/>
</dbReference>
<evidence type="ECO:0000259" key="6">
    <source>
        <dbReference type="Pfam" id="PF06925"/>
    </source>
</evidence>
<sequence>MHKLRKVLILSASYGEGHQQAARAIQEALLSQNHCLDVRVIDYLQMVHPRLNSITRYCYIQSVKFVPSLYGILYHGSRNMKPSSKLSKRLNQLGSDELEKYLNQYEPDIVISTFPTPAGVMSALKERGVTNVPAATVITDHAIHNQWIHPYTDMYFVGSHHVRKELINRGVPESKLSVTGIPIRGIFNQPVDREALQSKYQIKPELPTVLVMGGAYGVLHDIPNICEDLFTFPRRVQVLVVCGHNEKLYMQIKEISKKATNPVQVFGYVQDIHELMAISDLVITKAGGLTISESLAMELPMLLYRPIPGQEQQNAKFLVKSRVAVLAETRKSVSKYLKMLLIERPEILLNMRKNSQKIKKPNAAEEIAQITQLIATNHTARAYQHRQMRYMETVTK</sequence>
<evidence type="ECO:0000256" key="1">
    <source>
        <dbReference type="ARBA" id="ARBA00004370"/>
    </source>
</evidence>
<proteinExistence type="inferred from homology"/>
<dbReference type="GO" id="GO:0016758">
    <property type="term" value="F:hexosyltransferase activity"/>
    <property type="evidence" value="ECO:0007669"/>
    <property type="project" value="InterPro"/>
</dbReference>
<evidence type="ECO:0000313" key="7">
    <source>
        <dbReference type="EMBL" id="GIM45302.1"/>
    </source>
</evidence>
<keyword evidence="8" id="KW-1185">Reference proteome</keyword>
<reference evidence="7" key="1">
    <citation type="journal article" date="2023" name="Int. J. Syst. Evol. Microbiol.">
        <title>Collibacillus ludicampi gen. nov., sp. nov., a new soil bacterium of the family Alicyclobacillaceae.</title>
        <authorList>
            <person name="Jojima T."/>
            <person name="Ioku Y."/>
            <person name="Fukuta Y."/>
            <person name="Shirasaka N."/>
            <person name="Matsumura Y."/>
            <person name="Mori M."/>
        </authorList>
    </citation>
    <scope>NUCLEOTIDE SEQUENCE</scope>
    <source>
        <strain evidence="7">TP075</strain>
    </source>
</reference>